<dbReference type="Proteomes" id="UP001519921">
    <property type="component" value="Unassembled WGS sequence"/>
</dbReference>
<protein>
    <recommendedName>
        <fullName evidence="5">Lipoprotein</fullName>
    </recommendedName>
</protein>
<evidence type="ECO:0000313" key="4">
    <source>
        <dbReference type="Proteomes" id="UP001519921"/>
    </source>
</evidence>
<evidence type="ECO:0000313" key="3">
    <source>
        <dbReference type="EMBL" id="MBW6410145.1"/>
    </source>
</evidence>
<evidence type="ECO:0000256" key="2">
    <source>
        <dbReference type="SAM" id="SignalP"/>
    </source>
</evidence>
<keyword evidence="4" id="KW-1185">Reference proteome</keyword>
<comment type="caution">
    <text evidence="3">The sequence shown here is derived from an EMBL/GenBank/DDBJ whole genome shotgun (WGS) entry which is preliminary data.</text>
</comment>
<dbReference type="PROSITE" id="PS51257">
    <property type="entry name" value="PROKAR_LIPOPROTEIN"/>
    <property type="match status" value="1"/>
</dbReference>
<keyword evidence="2" id="KW-0732">Signal</keyword>
<reference evidence="3 4" key="1">
    <citation type="submission" date="2021-07" db="EMBL/GenBank/DDBJ databases">
        <title>Clostridium weizhouense sp. nov., an anaerobic bacterium isolated from activated sludge of Petroleum wastewater.</title>
        <authorList>
            <person name="Li Q."/>
        </authorList>
    </citation>
    <scope>NUCLEOTIDE SEQUENCE [LARGE SCALE GENOMIC DNA]</scope>
    <source>
        <strain evidence="3 4">YB-6</strain>
    </source>
</reference>
<name>A0ABS7ARM8_9CLOT</name>
<dbReference type="EMBL" id="JAHXPT010000005">
    <property type="protein sequence ID" value="MBW6410145.1"/>
    <property type="molecule type" value="Genomic_DNA"/>
</dbReference>
<organism evidence="3 4">
    <name type="scientific">Clostridium weizhouense</name>
    <dbReference type="NCBI Taxonomy" id="2859781"/>
    <lineage>
        <taxon>Bacteria</taxon>
        <taxon>Bacillati</taxon>
        <taxon>Bacillota</taxon>
        <taxon>Clostridia</taxon>
        <taxon>Eubacteriales</taxon>
        <taxon>Clostridiaceae</taxon>
        <taxon>Clostridium</taxon>
    </lineage>
</organism>
<evidence type="ECO:0000256" key="1">
    <source>
        <dbReference type="SAM" id="MobiDB-lite"/>
    </source>
</evidence>
<sequence>MKKKIITLLLVGILSTTTLISCGGNKQNDNTNSTTEQTQINGEEKEPEAVPEPATPGDVETPTVEVKKVVTLSDLKEKDQKAINKLLGEPKNTEDNKSTYQKDNYTFEITYVDSKSAIIKITPIKTMRYPNDGINILNVLGINADTPDVTAPIGLVWNNKFNTFRITVASDAKVENKLSYVEIILDEKYAQ</sequence>
<feature type="compositionally biased region" description="Polar residues" evidence="1">
    <location>
        <begin position="21"/>
        <end position="41"/>
    </location>
</feature>
<accession>A0ABS7ARM8</accession>
<feature type="region of interest" description="Disordered" evidence="1">
    <location>
        <begin position="21"/>
        <end position="61"/>
    </location>
</feature>
<evidence type="ECO:0008006" key="5">
    <source>
        <dbReference type="Google" id="ProtNLM"/>
    </source>
</evidence>
<feature type="chain" id="PRO_5046977269" description="Lipoprotein" evidence="2">
    <location>
        <begin position="21"/>
        <end position="191"/>
    </location>
</feature>
<proteinExistence type="predicted"/>
<gene>
    <name evidence="3" type="ORF">KYD98_08570</name>
</gene>
<dbReference type="RefSeq" id="WP_219779226.1">
    <property type="nucleotide sequence ID" value="NZ_JAHXPT010000005.1"/>
</dbReference>
<feature type="compositionally biased region" description="Low complexity" evidence="1">
    <location>
        <begin position="51"/>
        <end position="61"/>
    </location>
</feature>
<feature type="signal peptide" evidence="2">
    <location>
        <begin position="1"/>
        <end position="20"/>
    </location>
</feature>